<accession>A0A157MW67</accession>
<protein>
    <recommendedName>
        <fullName evidence="3">DUF4259 domain-containing protein</fullName>
    </recommendedName>
</protein>
<dbReference type="RefSeq" id="WP_066410339.1">
    <property type="nucleotide sequence ID" value="NZ_FKBS01000013.1"/>
</dbReference>
<name>A0A157MW67_9BORD</name>
<proteinExistence type="predicted"/>
<organism evidence="1 2">
    <name type="scientific">Bordetella ansorpii</name>
    <dbReference type="NCBI Taxonomy" id="288768"/>
    <lineage>
        <taxon>Bacteria</taxon>
        <taxon>Pseudomonadati</taxon>
        <taxon>Pseudomonadota</taxon>
        <taxon>Betaproteobacteria</taxon>
        <taxon>Burkholderiales</taxon>
        <taxon>Alcaligenaceae</taxon>
        <taxon>Bordetella</taxon>
    </lineage>
</organism>
<reference evidence="1 2" key="1">
    <citation type="submission" date="2016-03" db="EMBL/GenBank/DDBJ databases">
        <authorList>
            <consortium name="Pathogen Informatics"/>
        </authorList>
    </citation>
    <scope>NUCLEOTIDE SEQUENCE [LARGE SCALE GENOMIC DNA]</scope>
    <source>
        <strain evidence="1 2">NCTC13364</strain>
    </source>
</reference>
<dbReference type="EMBL" id="FKBS01000013">
    <property type="protein sequence ID" value="SAI13291.1"/>
    <property type="molecule type" value="Genomic_DNA"/>
</dbReference>
<evidence type="ECO:0000313" key="1">
    <source>
        <dbReference type="EMBL" id="SAI13291.1"/>
    </source>
</evidence>
<dbReference type="OrthoDB" id="7594887at2"/>
<sequence>MGTWSHQPFGNDAAHDWVTGIVGEGHLAYLEDTLDAVLADPDDDGDIDAGDAQFAVAAAEVIAASLGRGTMPAEEYPDAIVAWLVALKGQPVKALQAKAVQVLDAIIEPGTSELADLWEESGDETWLESIARLRAAVSAGLDEPA</sequence>
<dbReference type="InterPro" id="IPR025355">
    <property type="entry name" value="DUF4259"/>
</dbReference>
<dbReference type="AlphaFoldDB" id="A0A157MW67"/>
<evidence type="ECO:0008006" key="3">
    <source>
        <dbReference type="Google" id="ProtNLM"/>
    </source>
</evidence>
<evidence type="ECO:0000313" key="2">
    <source>
        <dbReference type="Proteomes" id="UP000077037"/>
    </source>
</evidence>
<dbReference type="Pfam" id="PF14078">
    <property type="entry name" value="DUF4259"/>
    <property type="match status" value="1"/>
</dbReference>
<dbReference type="Proteomes" id="UP000077037">
    <property type="component" value="Unassembled WGS sequence"/>
</dbReference>
<gene>
    <name evidence="1" type="ORF">SAMEA1982600_01460</name>
</gene>